<dbReference type="GO" id="GO:0016020">
    <property type="term" value="C:membrane"/>
    <property type="evidence" value="ECO:0007669"/>
    <property type="project" value="UniProtKB-SubCell"/>
</dbReference>
<comment type="caution">
    <text evidence="7">The sequence shown here is derived from an EMBL/GenBank/DDBJ whole genome shotgun (WGS) entry which is preliminary data.</text>
</comment>
<feature type="transmembrane region" description="Helical" evidence="6">
    <location>
        <begin position="203"/>
        <end position="236"/>
    </location>
</feature>
<keyword evidence="3 6" id="KW-1133">Transmembrane helix</keyword>
<protein>
    <submittedName>
        <fullName evidence="7">Uncharacterized protein</fullName>
    </submittedName>
</protein>
<keyword evidence="4 6" id="KW-0472">Membrane</keyword>
<comment type="subcellular location">
    <subcellularLocation>
        <location evidence="1">Membrane</location>
        <topology evidence="1">Multi-pass membrane protein</topology>
    </subcellularLocation>
</comment>
<feature type="transmembrane region" description="Helical" evidence="6">
    <location>
        <begin position="300"/>
        <end position="329"/>
    </location>
</feature>
<dbReference type="InterPro" id="IPR006603">
    <property type="entry name" value="PQ-loop_rpt"/>
</dbReference>
<feature type="transmembrane region" description="Helical" evidence="6">
    <location>
        <begin position="100"/>
        <end position="118"/>
    </location>
</feature>
<reference evidence="7 8" key="1">
    <citation type="submission" date="2017-10" db="EMBL/GenBank/DDBJ databases">
        <title>Comparative genomics in systemic dimorphic fungi from Ajellomycetaceae.</title>
        <authorList>
            <person name="Munoz J.F."/>
            <person name="Mcewen J.G."/>
            <person name="Clay O.K."/>
            <person name="Cuomo C.A."/>
        </authorList>
    </citation>
    <scope>NUCLEOTIDE SEQUENCE [LARGE SCALE GENOMIC DNA]</scope>
    <source>
        <strain evidence="7 8">UAMH5409</strain>
    </source>
</reference>
<dbReference type="EMBL" id="PDNB01000004">
    <property type="protein sequence ID" value="PGH18450.1"/>
    <property type="molecule type" value="Genomic_DNA"/>
</dbReference>
<feature type="transmembrane region" description="Helical" evidence="6">
    <location>
        <begin position="44"/>
        <end position="64"/>
    </location>
</feature>
<proteinExistence type="predicted"/>
<dbReference type="OrthoDB" id="19344at2759"/>
<evidence type="ECO:0000313" key="8">
    <source>
        <dbReference type="Proteomes" id="UP000223968"/>
    </source>
</evidence>
<feature type="transmembrane region" description="Helical" evidence="6">
    <location>
        <begin position="256"/>
        <end position="280"/>
    </location>
</feature>
<feature type="transmembrane region" description="Helical" evidence="6">
    <location>
        <begin position="171"/>
        <end position="197"/>
    </location>
</feature>
<evidence type="ECO:0000256" key="3">
    <source>
        <dbReference type="ARBA" id="ARBA00022989"/>
    </source>
</evidence>
<keyword evidence="2 6" id="KW-0812">Transmembrane</keyword>
<dbReference type="AlphaFoldDB" id="A0A2B7YB88"/>
<gene>
    <name evidence="7" type="ORF">AJ79_00520</name>
</gene>
<dbReference type="Pfam" id="PF04193">
    <property type="entry name" value="PQ-loop"/>
    <property type="match status" value="1"/>
</dbReference>
<organism evidence="7 8">
    <name type="scientific">Helicocarpus griseus UAMH5409</name>
    <dbReference type="NCBI Taxonomy" id="1447875"/>
    <lineage>
        <taxon>Eukaryota</taxon>
        <taxon>Fungi</taxon>
        <taxon>Dikarya</taxon>
        <taxon>Ascomycota</taxon>
        <taxon>Pezizomycotina</taxon>
        <taxon>Eurotiomycetes</taxon>
        <taxon>Eurotiomycetidae</taxon>
        <taxon>Onygenales</taxon>
        <taxon>Ajellomycetaceae</taxon>
        <taxon>Helicocarpus</taxon>
    </lineage>
</organism>
<keyword evidence="8" id="KW-1185">Reference proteome</keyword>
<name>A0A2B7YB88_9EURO</name>
<evidence type="ECO:0000256" key="2">
    <source>
        <dbReference type="ARBA" id="ARBA00022692"/>
    </source>
</evidence>
<dbReference type="Proteomes" id="UP000223968">
    <property type="component" value="Unassembled WGS sequence"/>
</dbReference>
<feature type="region of interest" description="Disordered" evidence="5">
    <location>
        <begin position="356"/>
        <end position="378"/>
    </location>
</feature>
<feature type="transmembrane region" description="Helical" evidence="6">
    <location>
        <begin position="12"/>
        <end position="32"/>
    </location>
</feature>
<accession>A0A2B7YB88</accession>
<evidence type="ECO:0000313" key="7">
    <source>
        <dbReference type="EMBL" id="PGH18450.1"/>
    </source>
</evidence>
<evidence type="ECO:0000256" key="4">
    <source>
        <dbReference type="ARBA" id="ARBA00023136"/>
    </source>
</evidence>
<evidence type="ECO:0000256" key="1">
    <source>
        <dbReference type="ARBA" id="ARBA00004141"/>
    </source>
</evidence>
<sequence>MSGFPLVHSSAWSLLLHWLLVTLLLLSYIPQYRLLRTRRNTNGISPYLVFLRSMSATGTLAASLSDFVSTELLDACITQTEGVSTAGQCLMQMTDHWQLAADWIGAQGFLFLYLYYCFPNALRRRPRDIQLQTDDTPLAQLNPQGVLAAEENEDEEEEIITANQPQPPSRILIIIITIISPAFYSVFIPAAFFFILGHKPTNLTYFFLFACWRVAMVLFSALCSATCYLPILYRFIKLILQARKTGKVKRAGEGRLQSLSVWTTGIQSITYSLVFLAHLVRYWYLDPEQEHDLRYFLRLYIGLSLVWVNLVLVAWQQGLLLGLWGYYHLRYCHPFAARKGNAKSALRIIRAGLDDGDEEDIDGGTDGRTPLLPEDQKG</sequence>
<evidence type="ECO:0000256" key="5">
    <source>
        <dbReference type="SAM" id="MobiDB-lite"/>
    </source>
</evidence>
<evidence type="ECO:0000256" key="6">
    <source>
        <dbReference type="SAM" id="Phobius"/>
    </source>
</evidence>